<dbReference type="GO" id="GO:0005829">
    <property type="term" value="C:cytosol"/>
    <property type="evidence" value="ECO:0007669"/>
    <property type="project" value="TreeGrafter"/>
</dbReference>
<evidence type="ECO:0000259" key="9">
    <source>
        <dbReference type="PROSITE" id="PS51755"/>
    </source>
</evidence>
<dbReference type="FunFam" id="1.10.10.10:FF:000018">
    <property type="entry name" value="DNA-binding response regulator ResD"/>
    <property type="match status" value="1"/>
</dbReference>
<dbReference type="GO" id="GO:0000156">
    <property type="term" value="F:phosphorelay response regulator activity"/>
    <property type="evidence" value="ECO:0007669"/>
    <property type="project" value="TreeGrafter"/>
</dbReference>
<dbReference type="Proteomes" id="UP000008495">
    <property type="component" value="Unassembled WGS sequence"/>
</dbReference>
<dbReference type="Gene3D" id="6.10.250.690">
    <property type="match status" value="1"/>
</dbReference>
<proteinExistence type="predicted"/>
<dbReference type="Pfam" id="PF00486">
    <property type="entry name" value="Trans_reg_C"/>
    <property type="match status" value="1"/>
</dbReference>
<organism evidence="10 11">
    <name type="scientific">Austwickia chelonae NBRC 105200</name>
    <dbReference type="NCBI Taxonomy" id="1184607"/>
    <lineage>
        <taxon>Bacteria</taxon>
        <taxon>Bacillati</taxon>
        <taxon>Actinomycetota</taxon>
        <taxon>Actinomycetes</taxon>
        <taxon>Micrococcales</taxon>
        <taxon>Dermatophilaceae</taxon>
        <taxon>Austwickia</taxon>
    </lineage>
</organism>
<dbReference type="SUPFAM" id="SSF46894">
    <property type="entry name" value="C-terminal effector domain of the bipartite response regulators"/>
    <property type="match status" value="1"/>
</dbReference>
<evidence type="ECO:0000256" key="3">
    <source>
        <dbReference type="ARBA" id="ARBA00023015"/>
    </source>
</evidence>
<evidence type="ECO:0000256" key="7">
    <source>
        <dbReference type="PROSITE-ProRule" id="PRU01091"/>
    </source>
</evidence>
<dbReference type="CDD" id="cd00383">
    <property type="entry name" value="trans_reg_C"/>
    <property type="match status" value="1"/>
</dbReference>
<evidence type="ECO:0000313" key="11">
    <source>
        <dbReference type="Proteomes" id="UP000008495"/>
    </source>
</evidence>
<dbReference type="CDD" id="cd17574">
    <property type="entry name" value="REC_OmpR"/>
    <property type="match status" value="1"/>
</dbReference>
<evidence type="ECO:0000313" key="10">
    <source>
        <dbReference type="EMBL" id="GAB79362.1"/>
    </source>
</evidence>
<evidence type="ECO:0000259" key="8">
    <source>
        <dbReference type="PROSITE" id="PS50110"/>
    </source>
</evidence>
<keyword evidence="2" id="KW-0902">Two-component regulatory system</keyword>
<dbReference type="InterPro" id="IPR016032">
    <property type="entry name" value="Sig_transdc_resp-reg_C-effctor"/>
</dbReference>
<dbReference type="InterPro" id="IPR039420">
    <property type="entry name" value="WalR-like"/>
</dbReference>
<gene>
    <name evidence="10" type="ORF">AUCHE_24_00150</name>
</gene>
<dbReference type="InterPro" id="IPR011006">
    <property type="entry name" value="CheY-like_superfamily"/>
</dbReference>
<dbReference type="GO" id="GO:0032993">
    <property type="term" value="C:protein-DNA complex"/>
    <property type="evidence" value="ECO:0007669"/>
    <property type="project" value="TreeGrafter"/>
</dbReference>
<dbReference type="Gene3D" id="1.10.10.10">
    <property type="entry name" value="Winged helix-like DNA-binding domain superfamily/Winged helix DNA-binding domain"/>
    <property type="match status" value="1"/>
</dbReference>
<dbReference type="Gene3D" id="3.40.50.2300">
    <property type="match status" value="1"/>
</dbReference>
<evidence type="ECO:0000256" key="4">
    <source>
        <dbReference type="ARBA" id="ARBA00023125"/>
    </source>
</evidence>
<dbReference type="EMBL" id="BAGZ01000024">
    <property type="protein sequence ID" value="GAB79362.1"/>
    <property type="molecule type" value="Genomic_DNA"/>
</dbReference>
<dbReference type="SUPFAM" id="SSF52172">
    <property type="entry name" value="CheY-like"/>
    <property type="match status" value="1"/>
</dbReference>
<evidence type="ECO:0000256" key="1">
    <source>
        <dbReference type="ARBA" id="ARBA00022553"/>
    </source>
</evidence>
<dbReference type="InterPro" id="IPR036388">
    <property type="entry name" value="WH-like_DNA-bd_sf"/>
</dbReference>
<sequence>MTQRRQVLIVDDETHIRHLLRPYLETDGFAVDEVSTGLDAVDTARRIHPDVVLLDLGLPDIDGLEVLRRLRTGSDVCVILVSARADEVDKLVGLAVGADDYITKPFSPREVVARVNTVLRRASRALGHPMLIEAGEIRRFTDLIVDCRRREVYAKGREVALSTLQFDLLWTLVEDPGRVFSRAKLLERVWGYDFYGDERVVDVHVRNIRRALGDDAAHPRMIGTVRGVGYKFLLRPQPFTWSGAHSVAGAGIPE</sequence>
<dbReference type="GO" id="GO:0006355">
    <property type="term" value="P:regulation of DNA-templated transcription"/>
    <property type="evidence" value="ECO:0007669"/>
    <property type="project" value="InterPro"/>
</dbReference>
<evidence type="ECO:0000256" key="6">
    <source>
        <dbReference type="PROSITE-ProRule" id="PRU00169"/>
    </source>
</evidence>
<feature type="domain" description="Response regulatory" evidence="8">
    <location>
        <begin position="6"/>
        <end position="119"/>
    </location>
</feature>
<dbReference type="SMART" id="SM00862">
    <property type="entry name" value="Trans_reg_C"/>
    <property type="match status" value="1"/>
</dbReference>
<evidence type="ECO:0000256" key="2">
    <source>
        <dbReference type="ARBA" id="ARBA00023012"/>
    </source>
</evidence>
<comment type="caution">
    <text evidence="10">The sequence shown here is derived from an EMBL/GenBank/DDBJ whole genome shotgun (WGS) entry which is preliminary data.</text>
</comment>
<evidence type="ECO:0000256" key="5">
    <source>
        <dbReference type="ARBA" id="ARBA00023163"/>
    </source>
</evidence>
<protein>
    <submittedName>
        <fullName evidence="10">Putative two-component response regulator</fullName>
    </submittedName>
</protein>
<keyword evidence="4 7" id="KW-0238">DNA-binding</keyword>
<dbReference type="SMART" id="SM00448">
    <property type="entry name" value="REC"/>
    <property type="match status" value="1"/>
</dbReference>
<dbReference type="STRING" id="100225.SAMN05421595_3096"/>
<dbReference type="eggNOG" id="COG0745">
    <property type="taxonomic scope" value="Bacteria"/>
</dbReference>
<feature type="DNA-binding region" description="OmpR/PhoB-type" evidence="7">
    <location>
        <begin position="135"/>
        <end position="234"/>
    </location>
</feature>
<dbReference type="PROSITE" id="PS50110">
    <property type="entry name" value="RESPONSE_REGULATORY"/>
    <property type="match status" value="1"/>
</dbReference>
<name>K6WC03_9MICO</name>
<keyword evidence="5" id="KW-0804">Transcription</keyword>
<dbReference type="OrthoDB" id="3197131at2"/>
<dbReference type="PANTHER" id="PTHR48111">
    <property type="entry name" value="REGULATOR OF RPOS"/>
    <property type="match status" value="1"/>
</dbReference>
<dbReference type="Pfam" id="PF00072">
    <property type="entry name" value="Response_reg"/>
    <property type="match status" value="1"/>
</dbReference>
<dbReference type="GO" id="GO:0000976">
    <property type="term" value="F:transcription cis-regulatory region binding"/>
    <property type="evidence" value="ECO:0007669"/>
    <property type="project" value="TreeGrafter"/>
</dbReference>
<accession>K6WC03</accession>
<dbReference type="PROSITE" id="PS51755">
    <property type="entry name" value="OMPR_PHOB"/>
    <property type="match status" value="1"/>
</dbReference>
<dbReference type="AlphaFoldDB" id="K6WC03"/>
<dbReference type="InterPro" id="IPR001867">
    <property type="entry name" value="OmpR/PhoB-type_DNA-bd"/>
</dbReference>
<reference evidence="10 11" key="1">
    <citation type="submission" date="2012-08" db="EMBL/GenBank/DDBJ databases">
        <title>Whole genome shotgun sequence of Austwickia chelonae NBRC 105200.</title>
        <authorList>
            <person name="Yoshida I."/>
            <person name="Hosoyama A."/>
            <person name="Tsuchikane K."/>
            <person name="Katsumata H."/>
            <person name="Ando Y."/>
            <person name="Ohji S."/>
            <person name="Hamada M."/>
            <person name="Tamura T."/>
            <person name="Yamazoe A."/>
            <person name="Yamazaki S."/>
            <person name="Fujita N."/>
        </authorList>
    </citation>
    <scope>NUCLEOTIDE SEQUENCE [LARGE SCALE GENOMIC DNA]</scope>
    <source>
        <strain evidence="10 11">NBRC 105200</strain>
    </source>
</reference>
<feature type="modified residue" description="4-aspartylphosphate" evidence="6">
    <location>
        <position position="55"/>
    </location>
</feature>
<keyword evidence="11" id="KW-1185">Reference proteome</keyword>
<keyword evidence="3" id="KW-0805">Transcription regulation</keyword>
<dbReference type="PANTHER" id="PTHR48111:SF4">
    <property type="entry name" value="DNA-BINDING DUAL TRANSCRIPTIONAL REGULATOR OMPR"/>
    <property type="match status" value="1"/>
</dbReference>
<keyword evidence="1 6" id="KW-0597">Phosphoprotein</keyword>
<dbReference type="InterPro" id="IPR001789">
    <property type="entry name" value="Sig_transdc_resp-reg_receiver"/>
</dbReference>
<dbReference type="RefSeq" id="WP_006504120.1">
    <property type="nucleotide sequence ID" value="NZ_BAGZ01000024.1"/>
</dbReference>
<feature type="domain" description="OmpR/PhoB-type" evidence="9">
    <location>
        <begin position="135"/>
        <end position="234"/>
    </location>
</feature>